<reference evidence="1 2" key="1">
    <citation type="journal article" date="2022" name="Nat. Plants">
        <title>Genomes of leafy and leafless Platanthera orchids illuminate the evolution of mycoheterotrophy.</title>
        <authorList>
            <person name="Li M.H."/>
            <person name="Liu K.W."/>
            <person name="Li Z."/>
            <person name="Lu H.C."/>
            <person name="Ye Q.L."/>
            <person name="Zhang D."/>
            <person name="Wang J.Y."/>
            <person name="Li Y.F."/>
            <person name="Zhong Z.M."/>
            <person name="Liu X."/>
            <person name="Yu X."/>
            <person name="Liu D.K."/>
            <person name="Tu X.D."/>
            <person name="Liu B."/>
            <person name="Hao Y."/>
            <person name="Liao X.Y."/>
            <person name="Jiang Y.T."/>
            <person name="Sun W.H."/>
            <person name="Chen J."/>
            <person name="Chen Y.Q."/>
            <person name="Ai Y."/>
            <person name="Zhai J.W."/>
            <person name="Wu S.S."/>
            <person name="Zhou Z."/>
            <person name="Hsiao Y.Y."/>
            <person name="Wu W.L."/>
            <person name="Chen Y.Y."/>
            <person name="Lin Y.F."/>
            <person name="Hsu J.L."/>
            <person name="Li C.Y."/>
            <person name="Wang Z.W."/>
            <person name="Zhao X."/>
            <person name="Zhong W.Y."/>
            <person name="Ma X.K."/>
            <person name="Ma L."/>
            <person name="Huang J."/>
            <person name="Chen G.Z."/>
            <person name="Huang M.Z."/>
            <person name="Huang L."/>
            <person name="Peng D.H."/>
            <person name="Luo Y.B."/>
            <person name="Zou S.Q."/>
            <person name="Chen S.P."/>
            <person name="Lan S."/>
            <person name="Tsai W.C."/>
            <person name="Van de Peer Y."/>
            <person name="Liu Z.J."/>
        </authorList>
    </citation>
    <scope>NUCLEOTIDE SEQUENCE [LARGE SCALE GENOMIC DNA]</scope>
    <source>
        <strain evidence="1">Lor288</strain>
    </source>
</reference>
<organism evidence="1 2">
    <name type="scientific">Platanthera guangdongensis</name>
    <dbReference type="NCBI Taxonomy" id="2320717"/>
    <lineage>
        <taxon>Eukaryota</taxon>
        <taxon>Viridiplantae</taxon>
        <taxon>Streptophyta</taxon>
        <taxon>Embryophyta</taxon>
        <taxon>Tracheophyta</taxon>
        <taxon>Spermatophyta</taxon>
        <taxon>Magnoliopsida</taxon>
        <taxon>Liliopsida</taxon>
        <taxon>Asparagales</taxon>
        <taxon>Orchidaceae</taxon>
        <taxon>Orchidoideae</taxon>
        <taxon>Orchideae</taxon>
        <taxon>Orchidinae</taxon>
        <taxon>Platanthera</taxon>
    </lineage>
</organism>
<keyword evidence="2" id="KW-1185">Reference proteome</keyword>
<accession>A0ABR2MZF1</accession>
<proteinExistence type="predicted"/>
<protein>
    <submittedName>
        <fullName evidence="1">Uncharacterized protein</fullName>
    </submittedName>
</protein>
<evidence type="ECO:0000313" key="1">
    <source>
        <dbReference type="EMBL" id="KAK8969232.1"/>
    </source>
</evidence>
<evidence type="ECO:0000313" key="2">
    <source>
        <dbReference type="Proteomes" id="UP001412067"/>
    </source>
</evidence>
<sequence length="236" mass="25409">MGDVDNLSVPKLNHHWPFSSQPPVVEFDIATTGIGFGIVDPVLEFEPLGGISVVATPSTASLPHSDIHSMRSLLTPYNIFQAPNLINGFGFGYVQRTASRSLLIMGTPSPANHYFLSTNPALPRNALPQQKYRQVLVFMKLLLSYCSAAPAEWVRCHRPPGVCRRLSDKRGEAGGWLPAVTVAAAAPAAVGSLATGLPGFVDVLSDKARGGRWLACPQLPSPALPLNFCLFTWDHV</sequence>
<comment type="caution">
    <text evidence="1">The sequence shown here is derived from an EMBL/GenBank/DDBJ whole genome shotgun (WGS) entry which is preliminary data.</text>
</comment>
<name>A0ABR2MZF1_9ASPA</name>
<dbReference type="EMBL" id="JBBWWR010000003">
    <property type="protein sequence ID" value="KAK8969232.1"/>
    <property type="molecule type" value="Genomic_DNA"/>
</dbReference>
<gene>
    <name evidence="1" type="ORF">KSP40_PGU006074</name>
</gene>
<dbReference type="Proteomes" id="UP001412067">
    <property type="component" value="Unassembled WGS sequence"/>
</dbReference>